<dbReference type="GO" id="GO:0005524">
    <property type="term" value="F:ATP binding"/>
    <property type="evidence" value="ECO:0007669"/>
    <property type="project" value="InterPro"/>
</dbReference>
<keyword evidence="2" id="KW-1133">Transmembrane helix</keyword>
<evidence type="ECO:0000256" key="1">
    <source>
        <dbReference type="PROSITE-ProRule" id="PRU01122"/>
    </source>
</evidence>
<reference evidence="5 6" key="1">
    <citation type="submission" date="2019-05" db="EMBL/GenBank/DDBJ databases">
        <title>Kocuria coralli sp. nov., a novel actinobacterium isolated from coral reef seawater.</title>
        <authorList>
            <person name="Li J."/>
        </authorList>
    </citation>
    <scope>NUCLEOTIDE SEQUENCE [LARGE SCALE GENOMIC DNA]</scope>
    <source>
        <strain evidence="5 6">SCSIO 13007</strain>
    </source>
</reference>
<dbReference type="GO" id="GO:0030163">
    <property type="term" value="P:protein catabolic process"/>
    <property type="evidence" value="ECO:0007669"/>
    <property type="project" value="InterPro"/>
</dbReference>
<evidence type="ECO:0000313" key="5">
    <source>
        <dbReference type="EMBL" id="KAA9395569.1"/>
    </source>
</evidence>
<evidence type="ECO:0000259" key="4">
    <source>
        <dbReference type="PROSITE" id="PS51786"/>
    </source>
</evidence>
<keyword evidence="1" id="KW-0378">Hydrolase</keyword>
<comment type="caution">
    <text evidence="5">The sequence shown here is derived from an EMBL/GenBank/DDBJ whole genome shotgun (WGS) entry which is preliminary data.</text>
</comment>
<dbReference type="Pfam" id="PF17820">
    <property type="entry name" value="PDZ_6"/>
    <property type="match status" value="1"/>
</dbReference>
<protein>
    <recommendedName>
        <fullName evidence="1">endopeptidase La</fullName>
        <ecNumber evidence="1">3.4.21.53</ecNumber>
    </recommendedName>
</protein>
<dbReference type="GO" id="GO:0004176">
    <property type="term" value="F:ATP-dependent peptidase activity"/>
    <property type="evidence" value="ECO:0007669"/>
    <property type="project" value="UniProtKB-UniRule"/>
</dbReference>
<feature type="active site" evidence="1">
    <location>
        <position position="279"/>
    </location>
</feature>
<dbReference type="Proteomes" id="UP000325957">
    <property type="component" value="Unassembled WGS sequence"/>
</dbReference>
<evidence type="ECO:0000259" key="3">
    <source>
        <dbReference type="PROSITE" id="PS50106"/>
    </source>
</evidence>
<dbReference type="InterPro" id="IPR036034">
    <property type="entry name" value="PDZ_sf"/>
</dbReference>
<sequence>MWRPGYRFRPPRWAGTGHSSLEACVFKDPAPVSRTSSRPARRRRIGLEAGAMIATGLLLILAVWAPTPYVLERPGPAFDTTGEVDGEPIMSIDGIDTFPTETQLDFTTVYVVGGPGSSPRILDTLISWASSTQAALPLEVMYPPATTREEISDSGTAAMDSSQDLAVAAALEDLGEEYSTTLTVNAVIPGSPAEGVLRAGDVLRTVNGDPITSLDGLRSALPGDDEQVALGVDRDGEREELTVGTVESGGHRQLGVYLERSFDFPFDIEFALDNIGGPSAGMMFSLGIIDELTPGSLGGDNHVAGTGTIDVDGDVGPIGGIQQKLAGAADAGVDLFLAPVENCQDVRGHEPDGMHVVAVDTLEDSVNALNAVADGKDPDTLPTCTGRS</sequence>
<dbReference type="Gene3D" id="3.30.230.10">
    <property type="match status" value="1"/>
</dbReference>
<dbReference type="SUPFAM" id="SSF50156">
    <property type="entry name" value="PDZ domain-like"/>
    <property type="match status" value="1"/>
</dbReference>
<keyword evidence="1" id="KW-0720">Serine protease</keyword>
<dbReference type="Pfam" id="PF05362">
    <property type="entry name" value="Lon_C"/>
    <property type="match status" value="1"/>
</dbReference>
<dbReference type="Gene3D" id="2.30.42.10">
    <property type="match status" value="1"/>
</dbReference>
<comment type="catalytic activity">
    <reaction evidence="1">
        <text>Hydrolysis of proteins in presence of ATP.</text>
        <dbReference type="EC" id="3.4.21.53"/>
    </reaction>
</comment>
<organism evidence="5 6">
    <name type="scientific">Kocuria coralli</name>
    <dbReference type="NCBI Taxonomy" id="1461025"/>
    <lineage>
        <taxon>Bacteria</taxon>
        <taxon>Bacillati</taxon>
        <taxon>Actinomycetota</taxon>
        <taxon>Actinomycetes</taxon>
        <taxon>Micrococcales</taxon>
        <taxon>Micrococcaceae</taxon>
        <taxon>Kocuria</taxon>
    </lineage>
</organism>
<dbReference type="SUPFAM" id="SSF54211">
    <property type="entry name" value="Ribosomal protein S5 domain 2-like"/>
    <property type="match status" value="1"/>
</dbReference>
<dbReference type="InterPro" id="IPR041489">
    <property type="entry name" value="PDZ_6"/>
</dbReference>
<dbReference type="InterPro" id="IPR014721">
    <property type="entry name" value="Ribsml_uS5_D2-typ_fold_subgr"/>
</dbReference>
<keyword evidence="1" id="KW-0645">Protease</keyword>
<feature type="transmembrane region" description="Helical" evidence="2">
    <location>
        <begin position="45"/>
        <end position="65"/>
    </location>
</feature>
<feature type="domain" description="PDZ" evidence="3">
    <location>
        <begin position="174"/>
        <end position="236"/>
    </location>
</feature>
<accession>A0A5J5L0T4</accession>
<name>A0A5J5L0T4_9MICC</name>
<dbReference type="EC" id="3.4.21.53" evidence="1"/>
<dbReference type="OrthoDB" id="2356897at2"/>
<dbReference type="GO" id="GO:0006508">
    <property type="term" value="P:proteolysis"/>
    <property type="evidence" value="ECO:0007669"/>
    <property type="project" value="UniProtKB-KW"/>
</dbReference>
<dbReference type="InterPro" id="IPR008269">
    <property type="entry name" value="Lon_proteolytic"/>
</dbReference>
<dbReference type="InterPro" id="IPR020568">
    <property type="entry name" value="Ribosomal_Su5_D2-typ_SF"/>
</dbReference>
<keyword evidence="2" id="KW-0812">Transmembrane</keyword>
<keyword evidence="2" id="KW-0472">Membrane</keyword>
<dbReference type="GO" id="GO:0004252">
    <property type="term" value="F:serine-type endopeptidase activity"/>
    <property type="evidence" value="ECO:0007669"/>
    <property type="project" value="UniProtKB-UniRule"/>
</dbReference>
<dbReference type="InterPro" id="IPR001478">
    <property type="entry name" value="PDZ"/>
</dbReference>
<gene>
    <name evidence="5" type="ORF">FCK90_00625</name>
</gene>
<keyword evidence="6" id="KW-1185">Reference proteome</keyword>
<dbReference type="PROSITE" id="PS51786">
    <property type="entry name" value="LON_PROTEOLYTIC"/>
    <property type="match status" value="1"/>
</dbReference>
<feature type="domain" description="Lon proteolytic" evidence="4">
    <location>
        <begin position="274"/>
        <end position="372"/>
    </location>
</feature>
<evidence type="ECO:0000256" key="2">
    <source>
        <dbReference type="SAM" id="Phobius"/>
    </source>
</evidence>
<proteinExistence type="inferred from homology"/>
<comment type="similarity">
    <text evidence="1">Belongs to the peptidase S16 family.</text>
</comment>
<feature type="active site" evidence="1">
    <location>
        <position position="324"/>
    </location>
</feature>
<dbReference type="PANTHER" id="PTHR10046">
    <property type="entry name" value="ATP DEPENDENT LON PROTEASE FAMILY MEMBER"/>
    <property type="match status" value="1"/>
</dbReference>
<dbReference type="PROSITE" id="PS50106">
    <property type="entry name" value="PDZ"/>
    <property type="match status" value="1"/>
</dbReference>
<dbReference type="InterPro" id="IPR027065">
    <property type="entry name" value="Lon_Prtase"/>
</dbReference>
<evidence type="ECO:0000313" key="6">
    <source>
        <dbReference type="Proteomes" id="UP000325957"/>
    </source>
</evidence>
<dbReference type="AlphaFoldDB" id="A0A5J5L0T4"/>
<dbReference type="EMBL" id="SZWF01000001">
    <property type="protein sequence ID" value="KAA9395569.1"/>
    <property type="molecule type" value="Genomic_DNA"/>
</dbReference>